<feature type="compositionally biased region" description="Polar residues" evidence="11">
    <location>
        <begin position="264"/>
        <end position="273"/>
    </location>
</feature>
<keyword evidence="7" id="KW-0067">ATP-binding</keyword>
<dbReference type="InterPro" id="IPR001611">
    <property type="entry name" value="Leu-rich_rpt"/>
</dbReference>
<keyword evidence="2" id="KW-0433">Leucine-rich repeat</keyword>
<dbReference type="InterPro" id="IPR046959">
    <property type="entry name" value="PRK1-6/SRF4-like"/>
</dbReference>
<accession>A0A6A3AM34</accession>
<dbReference type="SUPFAM" id="SSF56112">
    <property type="entry name" value="Protein kinase-like (PK-like)"/>
    <property type="match status" value="1"/>
</dbReference>
<dbReference type="Gene3D" id="1.10.510.10">
    <property type="entry name" value="Transferase(Phosphotransferase) domain 1"/>
    <property type="match status" value="1"/>
</dbReference>
<dbReference type="FunFam" id="3.30.200.20:FF:000307">
    <property type="entry name" value="pollen receptor-like kinase 1"/>
    <property type="match status" value="1"/>
</dbReference>
<dbReference type="AlphaFoldDB" id="A0A6A3AM34"/>
<feature type="domain" description="Protein kinase" evidence="12">
    <location>
        <begin position="304"/>
        <end position="598"/>
    </location>
</feature>
<sequence>MVSVSCALSDSEILLEFKSSLTNNTALKSWRNDSGPVCNGRRSSWIGVFCENGTVWGLKLENMGLTGTIDAATLSALSRLRTLSFMNNNFNGPIPEFSNLTRLRFVYLSYNRFSGHIPGNAFQGMVRLSKLYLSRNRFSGQIPASVATLTKLLELKLDGNWFSGRIPDFKQKTLHVVDLSNNQLEGPIPASLSKMNADMFAGNKNVCGAPLKACVSTRAGPKHNVAPNFKKTISLWAATSFKMEGSPSPPSYRKRKTGLKAGTPASSVLSPRSRSGRKALEAAPKLTFLRDDDGEKFDLPDLLKASAEILGSGCFGSSYKTALPNGTTMVVKRYKQMNSAEKEDFQEHMRRIGRLRHNNVLTLVAYYYRRDEKLLVCDFAENGSLAIHLHAHQTLGQPALDWPTRLKIVKGVAKGLAYLYKELPSLVAPHGHLKSSNVLLNESFEPLLTDYALIPVVNPESAQTFMVVYKSPEYIQHGRVTKKTDVWALGVLILEILTGKFPSNFLLKGKGSDEDDIAMWVRSKVGDDVEETLLTNMEVFDKEMGAISYGDGKTMMQLLKIGLSCCEGDVQKRLDLKEAVARIERLKPRNASRDDEFYSAMGDSEEDRKW</sequence>
<dbReference type="Pfam" id="PF08263">
    <property type="entry name" value="LRRNT_2"/>
    <property type="match status" value="1"/>
</dbReference>
<evidence type="ECO:0000256" key="9">
    <source>
        <dbReference type="ARBA" id="ARBA00023136"/>
    </source>
</evidence>
<keyword evidence="3" id="KW-0812">Transmembrane</keyword>
<keyword evidence="10" id="KW-0325">Glycoprotein</keyword>
<dbReference type="GO" id="GO:0016020">
    <property type="term" value="C:membrane"/>
    <property type="evidence" value="ECO:0007669"/>
    <property type="project" value="UniProtKB-SubCell"/>
</dbReference>
<dbReference type="Pfam" id="PF07714">
    <property type="entry name" value="PK_Tyr_Ser-Thr"/>
    <property type="match status" value="1"/>
</dbReference>
<evidence type="ECO:0000256" key="5">
    <source>
        <dbReference type="ARBA" id="ARBA00022737"/>
    </source>
</evidence>
<protein>
    <submittedName>
        <fullName evidence="13">Pollen receptor-like kinase 1</fullName>
    </submittedName>
</protein>
<dbReference type="Pfam" id="PF00560">
    <property type="entry name" value="LRR_1"/>
    <property type="match status" value="2"/>
</dbReference>
<evidence type="ECO:0000256" key="8">
    <source>
        <dbReference type="ARBA" id="ARBA00022989"/>
    </source>
</evidence>
<keyword evidence="4" id="KW-0732">Signal</keyword>
<dbReference type="FunFam" id="3.80.10.10:FF:000400">
    <property type="entry name" value="Nuclear pore complex protein NUP107"/>
    <property type="match status" value="1"/>
</dbReference>
<dbReference type="InterPro" id="IPR001245">
    <property type="entry name" value="Ser-Thr/Tyr_kinase_cat_dom"/>
</dbReference>
<organism evidence="13 14">
    <name type="scientific">Hibiscus syriacus</name>
    <name type="common">Rose of Sharon</name>
    <dbReference type="NCBI Taxonomy" id="106335"/>
    <lineage>
        <taxon>Eukaryota</taxon>
        <taxon>Viridiplantae</taxon>
        <taxon>Streptophyta</taxon>
        <taxon>Embryophyta</taxon>
        <taxon>Tracheophyta</taxon>
        <taxon>Spermatophyta</taxon>
        <taxon>Magnoliopsida</taxon>
        <taxon>eudicotyledons</taxon>
        <taxon>Gunneridae</taxon>
        <taxon>Pentapetalae</taxon>
        <taxon>rosids</taxon>
        <taxon>malvids</taxon>
        <taxon>Malvales</taxon>
        <taxon>Malvaceae</taxon>
        <taxon>Malvoideae</taxon>
        <taxon>Hibiscus</taxon>
    </lineage>
</organism>
<evidence type="ECO:0000256" key="2">
    <source>
        <dbReference type="ARBA" id="ARBA00022614"/>
    </source>
</evidence>
<evidence type="ECO:0000256" key="1">
    <source>
        <dbReference type="ARBA" id="ARBA00004370"/>
    </source>
</evidence>
<dbReference type="InterPro" id="IPR011009">
    <property type="entry name" value="Kinase-like_dom_sf"/>
</dbReference>
<keyword evidence="5" id="KW-0677">Repeat</keyword>
<dbReference type="PANTHER" id="PTHR48007:SF64">
    <property type="entry name" value="POLLEN RECEPTOR-LIKE KINASE 1"/>
    <property type="match status" value="1"/>
</dbReference>
<evidence type="ECO:0000256" key="6">
    <source>
        <dbReference type="ARBA" id="ARBA00022741"/>
    </source>
</evidence>
<dbReference type="Gene3D" id="3.30.200.20">
    <property type="entry name" value="Phosphorylase Kinase, domain 1"/>
    <property type="match status" value="1"/>
</dbReference>
<comment type="subcellular location">
    <subcellularLocation>
        <location evidence="1">Membrane</location>
    </subcellularLocation>
</comment>
<comment type="caution">
    <text evidence="13">The sequence shown here is derived from an EMBL/GenBank/DDBJ whole genome shotgun (WGS) entry which is preliminary data.</text>
</comment>
<reference evidence="13" key="1">
    <citation type="submission" date="2019-09" db="EMBL/GenBank/DDBJ databases">
        <title>Draft genome information of white flower Hibiscus syriacus.</title>
        <authorList>
            <person name="Kim Y.-M."/>
        </authorList>
    </citation>
    <scope>NUCLEOTIDE SEQUENCE [LARGE SCALE GENOMIC DNA]</scope>
    <source>
        <strain evidence="13">YM2019G1</strain>
    </source>
</reference>
<evidence type="ECO:0000256" key="3">
    <source>
        <dbReference type="ARBA" id="ARBA00022692"/>
    </source>
</evidence>
<evidence type="ECO:0000313" key="14">
    <source>
        <dbReference type="Proteomes" id="UP000436088"/>
    </source>
</evidence>
<keyword evidence="6" id="KW-0547">Nucleotide-binding</keyword>
<dbReference type="Gene3D" id="3.80.10.10">
    <property type="entry name" value="Ribonuclease Inhibitor"/>
    <property type="match status" value="2"/>
</dbReference>
<dbReference type="Proteomes" id="UP000436088">
    <property type="component" value="Unassembled WGS sequence"/>
</dbReference>
<proteinExistence type="predicted"/>
<keyword evidence="14" id="KW-1185">Reference proteome</keyword>
<dbReference type="EMBL" id="VEPZ02000979">
    <property type="protein sequence ID" value="KAE8705674.1"/>
    <property type="molecule type" value="Genomic_DNA"/>
</dbReference>
<dbReference type="InterPro" id="IPR032675">
    <property type="entry name" value="LRR_dom_sf"/>
</dbReference>
<dbReference type="GO" id="GO:0004672">
    <property type="term" value="F:protein kinase activity"/>
    <property type="evidence" value="ECO:0007669"/>
    <property type="project" value="InterPro"/>
</dbReference>
<dbReference type="GO" id="GO:0005524">
    <property type="term" value="F:ATP binding"/>
    <property type="evidence" value="ECO:0007669"/>
    <property type="project" value="UniProtKB-KW"/>
</dbReference>
<evidence type="ECO:0000259" key="12">
    <source>
        <dbReference type="PROSITE" id="PS50011"/>
    </source>
</evidence>
<evidence type="ECO:0000256" key="4">
    <source>
        <dbReference type="ARBA" id="ARBA00022729"/>
    </source>
</evidence>
<dbReference type="InterPro" id="IPR000719">
    <property type="entry name" value="Prot_kinase_dom"/>
</dbReference>
<keyword evidence="9" id="KW-0472">Membrane</keyword>
<dbReference type="PROSITE" id="PS50011">
    <property type="entry name" value="PROTEIN_KINASE_DOM"/>
    <property type="match status" value="1"/>
</dbReference>
<evidence type="ECO:0000313" key="13">
    <source>
        <dbReference type="EMBL" id="KAE8705674.1"/>
    </source>
</evidence>
<gene>
    <name evidence="13" type="ORF">F3Y22_tig00110418pilonHSYRG00003</name>
</gene>
<evidence type="ECO:0000256" key="7">
    <source>
        <dbReference type="ARBA" id="ARBA00022840"/>
    </source>
</evidence>
<name>A0A6A3AM34_HIBSY</name>
<evidence type="ECO:0000256" key="10">
    <source>
        <dbReference type="ARBA" id="ARBA00023180"/>
    </source>
</evidence>
<dbReference type="SUPFAM" id="SSF52058">
    <property type="entry name" value="L domain-like"/>
    <property type="match status" value="1"/>
</dbReference>
<feature type="region of interest" description="Disordered" evidence="11">
    <location>
        <begin position="245"/>
        <end position="277"/>
    </location>
</feature>
<evidence type="ECO:0000256" key="11">
    <source>
        <dbReference type="SAM" id="MobiDB-lite"/>
    </source>
</evidence>
<keyword evidence="8" id="KW-1133">Transmembrane helix</keyword>
<dbReference type="InterPro" id="IPR013210">
    <property type="entry name" value="LRR_N_plant-typ"/>
</dbReference>
<dbReference type="PANTHER" id="PTHR48007">
    <property type="entry name" value="LEUCINE-RICH REPEAT RECEPTOR-LIKE PROTEIN KINASE PXC1"/>
    <property type="match status" value="1"/>
</dbReference>